<dbReference type="Proteomes" id="UP000593571">
    <property type="component" value="Unassembled WGS sequence"/>
</dbReference>
<comment type="caution">
    <text evidence="2">The sequence shown here is derived from an EMBL/GenBank/DDBJ whole genome shotgun (WGS) entry which is preliminary data.</text>
</comment>
<accession>A0A7J8HTJ1</accession>
<name>A0A7J8HTJ1_ROUAE</name>
<feature type="region of interest" description="Disordered" evidence="1">
    <location>
        <begin position="48"/>
        <end position="78"/>
    </location>
</feature>
<reference evidence="2 3" key="1">
    <citation type="journal article" date="2020" name="Nature">
        <title>Six reference-quality genomes reveal evolution of bat adaptations.</title>
        <authorList>
            <person name="Jebb D."/>
            <person name="Huang Z."/>
            <person name="Pippel M."/>
            <person name="Hughes G.M."/>
            <person name="Lavrichenko K."/>
            <person name="Devanna P."/>
            <person name="Winkler S."/>
            <person name="Jermiin L.S."/>
            <person name="Skirmuntt E.C."/>
            <person name="Katzourakis A."/>
            <person name="Burkitt-Gray L."/>
            <person name="Ray D.A."/>
            <person name="Sullivan K.A.M."/>
            <person name="Roscito J.G."/>
            <person name="Kirilenko B.M."/>
            <person name="Davalos L.M."/>
            <person name="Corthals A.P."/>
            <person name="Power M.L."/>
            <person name="Jones G."/>
            <person name="Ransome R.D."/>
            <person name="Dechmann D.K.N."/>
            <person name="Locatelli A.G."/>
            <person name="Puechmaille S.J."/>
            <person name="Fedrigo O."/>
            <person name="Jarvis E.D."/>
            <person name="Hiller M."/>
            <person name="Vernes S.C."/>
            <person name="Myers E.W."/>
            <person name="Teeling E.C."/>
        </authorList>
    </citation>
    <scope>NUCLEOTIDE SEQUENCE [LARGE SCALE GENOMIC DNA]</scope>
    <source>
        <strain evidence="2">MRouAeg1</strain>
        <tissue evidence="2">Muscle</tissue>
    </source>
</reference>
<proteinExistence type="predicted"/>
<organism evidence="2 3">
    <name type="scientific">Rousettus aegyptiacus</name>
    <name type="common">Egyptian fruit bat</name>
    <name type="synonym">Pteropus aegyptiacus</name>
    <dbReference type="NCBI Taxonomy" id="9407"/>
    <lineage>
        <taxon>Eukaryota</taxon>
        <taxon>Metazoa</taxon>
        <taxon>Chordata</taxon>
        <taxon>Craniata</taxon>
        <taxon>Vertebrata</taxon>
        <taxon>Euteleostomi</taxon>
        <taxon>Mammalia</taxon>
        <taxon>Eutheria</taxon>
        <taxon>Laurasiatheria</taxon>
        <taxon>Chiroptera</taxon>
        <taxon>Yinpterochiroptera</taxon>
        <taxon>Pteropodoidea</taxon>
        <taxon>Pteropodidae</taxon>
        <taxon>Rousettinae</taxon>
        <taxon>Rousettus</taxon>
    </lineage>
</organism>
<protein>
    <submittedName>
        <fullName evidence="2">Uncharacterized protein</fullName>
    </submittedName>
</protein>
<evidence type="ECO:0000256" key="1">
    <source>
        <dbReference type="SAM" id="MobiDB-lite"/>
    </source>
</evidence>
<dbReference type="AlphaFoldDB" id="A0A7J8HTJ1"/>
<evidence type="ECO:0000313" key="2">
    <source>
        <dbReference type="EMBL" id="KAF6475042.1"/>
    </source>
</evidence>
<keyword evidence="3" id="KW-1185">Reference proteome</keyword>
<sequence>MVDKPCTVLVPLGPGRAGVWSSQVIGAQGITANSDQCCEGRKLRTQNAMSAGARRELPPPPPLPSPFPSFPPPPPPPLSLSLPQLFSSGHSKSTPWQAMNQSELFLLSCENVYNIENPACGFTLCIFSENLTGFPSRWRTVQPRGLSALGQSVPGGRPPSRPSVRGRLRVQAQRAQPYFLATLTL</sequence>
<evidence type="ECO:0000313" key="3">
    <source>
        <dbReference type="Proteomes" id="UP000593571"/>
    </source>
</evidence>
<feature type="compositionally biased region" description="Pro residues" evidence="1">
    <location>
        <begin position="58"/>
        <end position="78"/>
    </location>
</feature>
<gene>
    <name evidence="2" type="ORF">HJG63_011135</name>
</gene>
<dbReference type="EMBL" id="JACASE010000004">
    <property type="protein sequence ID" value="KAF6475042.1"/>
    <property type="molecule type" value="Genomic_DNA"/>
</dbReference>